<keyword evidence="1" id="KW-0472">Membrane</keyword>
<dbReference type="OrthoDB" id="10455174at2759"/>
<sequence>MRIEYLNFLHLVPVKEPPNPFWSHLKNQSKKQKALTLAILVLICMICIAGIGLCIFMRCRQRKSRWKAGKPRTSGTGGNYQVLFNLEDNEHYGNGDNSLF</sequence>
<name>A0A0R3T377_RODNA</name>
<proteinExistence type="predicted"/>
<dbReference type="WBParaSite" id="HNAJ_0000144601-mRNA-1">
    <property type="protein sequence ID" value="HNAJ_0000144601-mRNA-1"/>
    <property type="gene ID" value="HNAJ_0000144601"/>
</dbReference>
<accession>A0A0R3T377</accession>
<protein>
    <submittedName>
        <fullName evidence="2 4">Uncharacterized protein</fullName>
    </submittedName>
</protein>
<dbReference type="AlphaFoldDB" id="A0A0R3T377"/>
<evidence type="ECO:0000313" key="3">
    <source>
        <dbReference type="Proteomes" id="UP000278807"/>
    </source>
</evidence>
<dbReference type="EMBL" id="UZAE01000559">
    <property type="protein sequence ID" value="VDN97304.1"/>
    <property type="molecule type" value="Genomic_DNA"/>
</dbReference>
<evidence type="ECO:0000256" key="1">
    <source>
        <dbReference type="SAM" id="Phobius"/>
    </source>
</evidence>
<keyword evidence="1" id="KW-0812">Transmembrane</keyword>
<evidence type="ECO:0000313" key="4">
    <source>
        <dbReference type="WBParaSite" id="HNAJ_0000144601-mRNA-1"/>
    </source>
</evidence>
<keyword evidence="3" id="KW-1185">Reference proteome</keyword>
<gene>
    <name evidence="2" type="ORF">HNAJ_LOCUS1445</name>
</gene>
<feature type="transmembrane region" description="Helical" evidence="1">
    <location>
        <begin position="34"/>
        <end position="57"/>
    </location>
</feature>
<evidence type="ECO:0000313" key="2">
    <source>
        <dbReference type="EMBL" id="VDN97304.1"/>
    </source>
</evidence>
<organism evidence="4">
    <name type="scientific">Rodentolepis nana</name>
    <name type="common">Dwarf tapeworm</name>
    <name type="synonym">Hymenolepis nana</name>
    <dbReference type="NCBI Taxonomy" id="102285"/>
    <lineage>
        <taxon>Eukaryota</taxon>
        <taxon>Metazoa</taxon>
        <taxon>Spiralia</taxon>
        <taxon>Lophotrochozoa</taxon>
        <taxon>Platyhelminthes</taxon>
        <taxon>Cestoda</taxon>
        <taxon>Eucestoda</taxon>
        <taxon>Cyclophyllidea</taxon>
        <taxon>Hymenolepididae</taxon>
        <taxon>Rodentolepis</taxon>
    </lineage>
</organism>
<reference evidence="4" key="1">
    <citation type="submission" date="2017-02" db="UniProtKB">
        <authorList>
            <consortium name="WormBaseParasite"/>
        </authorList>
    </citation>
    <scope>IDENTIFICATION</scope>
</reference>
<keyword evidence="1" id="KW-1133">Transmembrane helix</keyword>
<dbReference type="Proteomes" id="UP000278807">
    <property type="component" value="Unassembled WGS sequence"/>
</dbReference>
<reference evidence="2 3" key="2">
    <citation type="submission" date="2018-11" db="EMBL/GenBank/DDBJ databases">
        <authorList>
            <consortium name="Pathogen Informatics"/>
        </authorList>
    </citation>
    <scope>NUCLEOTIDE SEQUENCE [LARGE SCALE GENOMIC DNA]</scope>
</reference>